<feature type="domain" description="Serine aminopeptidase S33" evidence="2">
    <location>
        <begin position="79"/>
        <end position="183"/>
    </location>
</feature>
<evidence type="ECO:0000313" key="4">
    <source>
        <dbReference type="Proteomes" id="UP001371218"/>
    </source>
</evidence>
<dbReference type="Proteomes" id="UP001371218">
    <property type="component" value="Unassembled WGS sequence"/>
</dbReference>
<keyword evidence="1" id="KW-0812">Transmembrane</keyword>
<reference evidence="3 4" key="1">
    <citation type="submission" date="2024-04" db="EMBL/GenBank/DDBJ databases">
        <title>Novel species of the genus Ideonella isolated from streams.</title>
        <authorList>
            <person name="Lu H."/>
        </authorList>
    </citation>
    <scope>NUCLEOTIDE SEQUENCE [LARGE SCALE GENOMIC DNA]</scope>
    <source>
        <strain evidence="3 4">DXS29W</strain>
    </source>
</reference>
<keyword evidence="4" id="KW-1185">Reference proteome</keyword>
<dbReference type="GO" id="GO:0016787">
    <property type="term" value="F:hydrolase activity"/>
    <property type="evidence" value="ECO:0007669"/>
    <property type="project" value="UniProtKB-KW"/>
</dbReference>
<dbReference type="Gene3D" id="3.40.50.1820">
    <property type="entry name" value="alpha/beta hydrolase"/>
    <property type="match status" value="1"/>
</dbReference>
<dbReference type="InterPro" id="IPR022742">
    <property type="entry name" value="Hydrolase_4"/>
</dbReference>
<dbReference type="SUPFAM" id="SSF53474">
    <property type="entry name" value="alpha/beta-Hydrolases"/>
    <property type="match status" value="1"/>
</dbReference>
<evidence type="ECO:0000313" key="3">
    <source>
        <dbReference type="EMBL" id="MEK8034881.1"/>
    </source>
</evidence>
<keyword evidence="1" id="KW-1133">Transmembrane helix</keyword>
<accession>A0ABU9BYA4</accession>
<comment type="caution">
    <text evidence="3">The sequence shown here is derived from an EMBL/GenBank/DDBJ whole genome shotgun (WGS) entry which is preliminary data.</text>
</comment>
<dbReference type="Pfam" id="PF12146">
    <property type="entry name" value="Hydrolase_4"/>
    <property type="match status" value="1"/>
</dbReference>
<dbReference type="InterPro" id="IPR029058">
    <property type="entry name" value="AB_hydrolase_fold"/>
</dbReference>
<dbReference type="EMBL" id="JBBUTG010000039">
    <property type="protein sequence ID" value="MEK8034881.1"/>
    <property type="molecule type" value="Genomic_DNA"/>
</dbReference>
<protein>
    <submittedName>
        <fullName evidence="3">Alpha/beta fold hydrolase</fullName>
    </submittedName>
</protein>
<dbReference type="PANTHER" id="PTHR12277:SF81">
    <property type="entry name" value="PROTEIN ABHD13"/>
    <property type="match status" value="1"/>
</dbReference>
<evidence type="ECO:0000259" key="2">
    <source>
        <dbReference type="Pfam" id="PF12146"/>
    </source>
</evidence>
<proteinExistence type="predicted"/>
<name>A0ABU9BYA4_9BURK</name>
<keyword evidence="3" id="KW-0378">Hydrolase</keyword>
<dbReference type="RefSeq" id="WP_341429315.1">
    <property type="nucleotide sequence ID" value="NZ_JBBUTG010000039.1"/>
</dbReference>
<feature type="transmembrane region" description="Helical" evidence="1">
    <location>
        <begin position="12"/>
        <end position="33"/>
    </location>
</feature>
<evidence type="ECO:0000256" key="1">
    <source>
        <dbReference type="SAM" id="Phobius"/>
    </source>
</evidence>
<keyword evidence="1" id="KW-0472">Membrane</keyword>
<organism evidence="3 4">
    <name type="scientific">Ideonella lacteola</name>
    <dbReference type="NCBI Taxonomy" id="2984193"/>
    <lineage>
        <taxon>Bacteria</taxon>
        <taxon>Pseudomonadati</taxon>
        <taxon>Pseudomonadota</taxon>
        <taxon>Betaproteobacteria</taxon>
        <taxon>Burkholderiales</taxon>
        <taxon>Sphaerotilaceae</taxon>
        <taxon>Ideonella</taxon>
    </lineage>
</organism>
<gene>
    <name evidence="3" type="ORF">AACH06_29040</name>
</gene>
<sequence>MNTGLSRDVLRWAAGLLAVPVVLYLLALVWLWFRQERLLFFPEPWPTPDPPAVQAPDVHQVWVDVPGAKLHALHLQQPQARGLVFFLHGNGGNLASWFVNPEFYRQAGFDLFMLDYRGYGRSTGQIESEAQLMDDVRAAWRQVAPAYAGRPVVVYGRSLGTGLAAQLAAEVKPAMTVLVSPYRSMVAMAAEQYPIVPTALLRYPLRTDAVLPRLEGPVWLVHGERDELIPIAHSEALLPLLKPGQGRLLRLPLAGHNDIQDFDEYLGGLRSVLKAL</sequence>
<dbReference type="PANTHER" id="PTHR12277">
    <property type="entry name" value="ALPHA/BETA HYDROLASE DOMAIN-CONTAINING PROTEIN"/>
    <property type="match status" value="1"/>
</dbReference>